<keyword evidence="2" id="KW-1185">Reference proteome</keyword>
<dbReference type="AlphaFoldDB" id="I3D1A1"/>
<dbReference type="Proteomes" id="UP000003423">
    <property type="component" value="Unassembled WGS sequence"/>
</dbReference>
<proteinExistence type="predicted"/>
<protein>
    <submittedName>
        <fullName evidence="1">Uncharacterized protein</fullName>
    </submittedName>
</protein>
<comment type="caution">
    <text evidence="1">The sequence shown here is derived from an EMBL/GenBank/DDBJ whole genome shotgun (WGS) entry which is preliminary data.</text>
</comment>
<sequence>MISFDHRVLSEYRIKIAKIETLSKSIMTHREPKGLESRGASDFLDVLINETDKFYENNSEILSKNGKKPHARSRLPENRQWIENIEEFYEKNPRRRPRK</sequence>
<accession>I3D1A1</accession>
<evidence type="ECO:0000313" key="1">
    <source>
        <dbReference type="EMBL" id="EIJ65494.1"/>
    </source>
</evidence>
<dbReference type="EMBL" id="AEXL02000120">
    <property type="protein sequence ID" value="EIJ65494.1"/>
    <property type="molecule type" value="Genomic_DNA"/>
</dbReference>
<evidence type="ECO:0000313" key="2">
    <source>
        <dbReference type="Proteomes" id="UP000003423"/>
    </source>
</evidence>
<dbReference type="RefSeq" id="WP_008300495.1">
    <property type="nucleotide sequence ID" value="NZ_AEXL02000120.1"/>
</dbReference>
<reference evidence="1 2" key="1">
    <citation type="journal article" date="2012" name="J. Bacteriol.">
        <title>Genome sequence of "Candidatus Nitrosopumilus salaria" BD31, an ammonia-oxidizing archaeon from the San Francisco Bay estuary.</title>
        <authorList>
            <person name="Mosier A.C."/>
            <person name="Allen E.E."/>
            <person name="Kim M."/>
            <person name="Ferriera S."/>
            <person name="Francis C.A."/>
        </authorList>
    </citation>
    <scope>NUCLEOTIDE SEQUENCE [LARGE SCALE GENOMIC DNA]</scope>
    <source>
        <strain evidence="1 2">BD31</strain>
    </source>
</reference>
<dbReference type="OrthoDB" id="1459at2157"/>
<dbReference type="PATRIC" id="fig|859350.6.peg.1489"/>
<name>I3D1A1_9ARCH</name>
<organism evidence="1 2">
    <name type="scientific">Candidatus Nitrosopumilus salarius BD31</name>
    <dbReference type="NCBI Taxonomy" id="859350"/>
    <lineage>
        <taxon>Archaea</taxon>
        <taxon>Nitrososphaerota</taxon>
        <taxon>Nitrososphaeria</taxon>
        <taxon>Nitrosopumilales</taxon>
        <taxon>Nitrosopumilaceae</taxon>
        <taxon>Nitrosopumilus</taxon>
    </lineage>
</organism>
<gene>
    <name evidence="1" type="ORF">BD31_I0725</name>
</gene>